<proteinExistence type="predicted"/>
<dbReference type="InterPro" id="IPR036259">
    <property type="entry name" value="MFS_trans_sf"/>
</dbReference>
<evidence type="ECO:0000256" key="1">
    <source>
        <dbReference type="SAM" id="Phobius"/>
    </source>
</evidence>
<dbReference type="Gene3D" id="1.20.1250.20">
    <property type="entry name" value="MFS general substrate transporter like domains"/>
    <property type="match status" value="1"/>
</dbReference>
<dbReference type="EMBL" id="HACG01016292">
    <property type="protein sequence ID" value="CEK63157.1"/>
    <property type="molecule type" value="Transcribed_RNA"/>
</dbReference>
<reference evidence="2" key="1">
    <citation type="submission" date="2014-12" db="EMBL/GenBank/DDBJ databases">
        <title>Insight into the proteome of Arion vulgaris.</title>
        <authorList>
            <person name="Aradska J."/>
            <person name="Bulat T."/>
            <person name="Smidak R."/>
            <person name="Sarate P."/>
            <person name="Gangsoo J."/>
            <person name="Sialana F."/>
            <person name="Bilban M."/>
            <person name="Lubec G."/>
        </authorList>
    </citation>
    <scope>NUCLEOTIDE SEQUENCE</scope>
    <source>
        <tissue evidence="2">Skin</tissue>
    </source>
</reference>
<feature type="transmembrane region" description="Helical" evidence="1">
    <location>
        <begin position="6"/>
        <end position="25"/>
    </location>
</feature>
<keyword evidence="1" id="KW-0812">Transmembrane</keyword>
<feature type="non-terminal residue" evidence="2">
    <location>
        <position position="114"/>
    </location>
</feature>
<name>A0A0B6Z455_9EUPU</name>
<protein>
    <recommendedName>
        <fullName evidence="3">Major facilitator superfamily (MFS) profile domain-containing protein</fullName>
    </recommendedName>
</protein>
<feature type="non-terminal residue" evidence="2">
    <location>
        <position position="1"/>
    </location>
</feature>
<evidence type="ECO:0008006" key="3">
    <source>
        <dbReference type="Google" id="ProtNLM"/>
    </source>
</evidence>
<accession>A0A0B6Z455</accession>
<dbReference type="SUPFAM" id="SSF103473">
    <property type="entry name" value="MFS general substrate transporter"/>
    <property type="match status" value="1"/>
</dbReference>
<feature type="transmembrane region" description="Helical" evidence="1">
    <location>
        <begin position="96"/>
        <end position="113"/>
    </location>
</feature>
<evidence type="ECO:0000313" key="2">
    <source>
        <dbReference type="EMBL" id="CEK63157.1"/>
    </source>
</evidence>
<organism evidence="2">
    <name type="scientific">Arion vulgaris</name>
    <dbReference type="NCBI Taxonomy" id="1028688"/>
    <lineage>
        <taxon>Eukaryota</taxon>
        <taxon>Metazoa</taxon>
        <taxon>Spiralia</taxon>
        <taxon>Lophotrochozoa</taxon>
        <taxon>Mollusca</taxon>
        <taxon>Gastropoda</taxon>
        <taxon>Heterobranchia</taxon>
        <taxon>Euthyneura</taxon>
        <taxon>Panpulmonata</taxon>
        <taxon>Eupulmonata</taxon>
        <taxon>Stylommatophora</taxon>
        <taxon>Helicina</taxon>
        <taxon>Arionoidea</taxon>
        <taxon>Arionidae</taxon>
        <taxon>Arion</taxon>
    </lineage>
</organism>
<keyword evidence="1" id="KW-1133">Transmembrane helix</keyword>
<sequence length="114" mass="12002">KIGPKWSSVISLVVACAAMLGCVLVQYYGYDDAKTSGIRGLCLTAKLGVGAAWAIVETWGSNVYPTVTRNHSLIVGNISARVGALVAPFLIDLDNMATSSFIVMGCLLLVNIIL</sequence>
<keyword evidence="1" id="KW-0472">Membrane</keyword>
<gene>
    <name evidence="2" type="primary">ORF47373</name>
</gene>
<dbReference type="AlphaFoldDB" id="A0A0B6Z455"/>